<dbReference type="Gene3D" id="3.40.630.30">
    <property type="match status" value="1"/>
</dbReference>
<comment type="caution">
    <text evidence="2">The sequence shown here is derived from an EMBL/GenBank/DDBJ whole genome shotgun (WGS) entry which is preliminary data.</text>
</comment>
<protein>
    <recommendedName>
        <fullName evidence="1">N-acetyltransferase domain-containing protein</fullName>
    </recommendedName>
</protein>
<dbReference type="PROSITE" id="PS51186">
    <property type="entry name" value="GNAT"/>
    <property type="match status" value="1"/>
</dbReference>
<keyword evidence="3" id="KW-1185">Reference proteome</keyword>
<dbReference type="Proteomes" id="UP001501710">
    <property type="component" value="Unassembled WGS sequence"/>
</dbReference>
<evidence type="ECO:0000259" key="1">
    <source>
        <dbReference type="PROSITE" id="PS51186"/>
    </source>
</evidence>
<dbReference type="PANTHER" id="PTHR43415:SF3">
    <property type="entry name" value="GNAT-FAMILY ACETYLTRANSFERASE"/>
    <property type="match status" value="1"/>
</dbReference>
<dbReference type="InterPro" id="IPR016181">
    <property type="entry name" value="Acyl_CoA_acyltransferase"/>
</dbReference>
<organism evidence="2 3">
    <name type="scientific">Actinomadura meridiana</name>
    <dbReference type="NCBI Taxonomy" id="559626"/>
    <lineage>
        <taxon>Bacteria</taxon>
        <taxon>Bacillati</taxon>
        <taxon>Actinomycetota</taxon>
        <taxon>Actinomycetes</taxon>
        <taxon>Streptosporangiales</taxon>
        <taxon>Thermomonosporaceae</taxon>
        <taxon>Actinomadura</taxon>
    </lineage>
</organism>
<dbReference type="PANTHER" id="PTHR43415">
    <property type="entry name" value="SPERMIDINE N(1)-ACETYLTRANSFERASE"/>
    <property type="match status" value="1"/>
</dbReference>
<dbReference type="EMBL" id="BAABAS010000015">
    <property type="protein sequence ID" value="GAA4236008.1"/>
    <property type="molecule type" value="Genomic_DNA"/>
</dbReference>
<dbReference type="CDD" id="cd04301">
    <property type="entry name" value="NAT_SF"/>
    <property type="match status" value="1"/>
</dbReference>
<evidence type="ECO:0000313" key="3">
    <source>
        <dbReference type="Proteomes" id="UP001501710"/>
    </source>
</evidence>
<sequence length="191" mass="21366">MSDKATPWIWLRGEVAGLGPIREDLLDAYWRLDQQISTIVGYNRQSPQPIRTTRAILIDGGSGDEVRFTIYDVTEDPATPVGLAKLAMDTARGNAEYIVSMIPDHHGRGIGTEATRLVLDWAFHVANMACVWLTVLEPNTRAIRAYEKAGFKRQGIRRSSNMWLGQRVNEVLMDAVPAEFKGPSLVKQMLQ</sequence>
<evidence type="ECO:0000313" key="2">
    <source>
        <dbReference type="EMBL" id="GAA4236008.1"/>
    </source>
</evidence>
<dbReference type="RefSeq" id="WP_344899634.1">
    <property type="nucleotide sequence ID" value="NZ_BAABAS010000015.1"/>
</dbReference>
<name>A0ABP8C9I7_9ACTN</name>
<reference evidence="3" key="1">
    <citation type="journal article" date="2019" name="Int. J. Syst. Evol. Microbiol.">
        <title>The Global Catalogue of Microorganisms (GCM) 10K type strain sequencing project: providing services to taxonomists for standard genome sequencing and annotation.</title>
        <authorList>
            <consortium name="The Broad Institute Genomics Platform"/>
            <consortium name="The Broad Institute Genome Sequencing Center for Infectious Disease"/>
            <person name="Wu L."/>
            <person name="Ma J."/>
        </authorList>
    </citation>
    <scope>NUCLEOTIDE SEQUENCE [LARGE SCALE GENOMIC DNA]</scope>
    <source>
        <strain evidence="3">JCM 17440</strain>
    </source>
</reference>
<dbReference type="InterPro" id="IPR000182">
    <property type="entry name" value="GNAT_dom"/>
</dbReference>
<proteinExistence type="predicted"/>
<gene>
    <name evidence="2" type="ORF">GCM10022254_44580</name>
</gene>
<dbReference type="SUPFAM" id="SSF55729">
    <property type="entry name" value="Acyl-CoA N-acyltransferases (Nat)"/>
    <property type="match status" value="1"/>
</dbReference>
<dbReference type="Pfam" id="PF00583">
    <property type="entry name" value="Acetyltransf_1"/>
    <property type="match status" value="1"/>
</dbReference>
<feature type="domain" description="N-acetyltransferase" evidence="1">
    <location>
        <begin position="16"/>
        <end position="183"/>
    </location>
</feature>
<accession>A0ABP8C9I7</accession>